<name>A0A8T1Z5M1_ARASU</name>
<evidence type="ECO:0000313" key="3">
    <source>
        <dbReference type="Proteomes" id="UP000694251"/>
    </source>
</evidence>
<dbReference type="AlphaFoldDB" id="A0A8T1Z5M1"/>
<accession>A0A8T1Z5M1</accession>
<protein>
    <recommendedName>
        <fullName evidence="4">Transmembrane protein</fullName>
    </recommendedName>
</protein>
<sequence length="129" mass="15170">MVWKLKVSVRAKGFSLKLNLRNRLSLQRLSILLRFRKQQHHLKSKHSDCGRCLGSLLALFRRRKRREVDTKKKLMELVWNRAVAKKARGVGVVVTLILVIIINYLVPSHSWINKLSNSESFRLDCYELF</sequence>
<proteinExistence type="predicted"/>
<evidence type="ECO:0008006" key="4">
    <source>
        <dbReference type="Google" id="ProtNLM"/>
    </source>
</evidence>
<reference evidence="2 3" key="1">
    <citation type="submission" date="2020-12" db="EMBL/GenBank/DDBJ databases">
        <title>Concerted genomic and epigenomic changes stabilize Arabidopsis allopolyploids.</title>
        <authorList>
            <person name="Chen Z."/>
        </authorList>
    </citation>
    <scope>NUCLEOTIDE SEQUENCE [LARGE SCALE GENOMIC DNA]</scope>
    <source>
        <strain evidence="2">As9502</strain>
        <tissue evidence="2">Leaf</tissue>
    </source>
</reference>
<keyword evidence="1" id="KW-0472">Membrane</keyword>
<dbReference type="Proteomes" id="UP000694251">
    <property type="component" value="Chromosome 11"/>
</dbReference>
<feature type="transmembrane region" description="Helical" evidence="1">
    <location>
        <begin position="89"/>
        <end position="106"/>
    </location>
</feature>
<evidence type="ECO:0000313" key="2">
    <source>
        <dbReference type="EMBL" id="KAG7553683.1"/>
    </source>
</evidence>
<keyword evidence="1" id="KW-1133">Transmembrane helix</keyword>
<organism evidence="2 3">
    <name type="scientific">Arabidopsis suecica</name>
    <name type="common">Swedish thale-cress</name>
    <name type="synonym">Cardaminopsis suecica</name>
    <dbReference type="NCBI Taxonomy" id="45249"/>
    <lineage>
        <taxon>Eukaryota</taxon>
        <taxon>Viridiplantae</taxon>
        <taxon>Streptophyta</taxon>
        <taxon>Embryophyta</taxon>
        <taxon>Tracheophyta</taxon>
        <taxon>Spermatophyta</taxon>
        <taxon>Magnoliopsida</taxon>
        <taxon>eudicotyledons</taxon>
        <taxon>Gunneridae</taxon>
        <taxon>Pentapetalae</taxon>
        <taxon>rosids</taxon>
        <taxon>malvids</taxon>
        <taxon>Brassicales</taxon>
        <taxon>Brassicaceae</taxon>
        <taxon>Camelineae</taxon>
        <taxon>Arabidopsis</taxon>
    </lineage>
</organism>
<gene>
    <name evidence="2" type="ORF">ISN44_As11g000160</name>
</gene>
<dbReference type="EMBL" id="JAEFBJ010000011">
    <property type="protein sequence ID" value="KAG7553683.1"/>
    <property type="molecule type" value="Genomic_DNA"/>
</dbReference>
<comment type="caution">
    <text evidence="2">The sequence shown here is derived from an EMBL/GenBank/DDBJ whole genome shotgun (WGS) entry which is preliminary data.</text>
</comment>
<feature type="non-terminal residue" evidence="2">
    <location>
        <position position="129"/>
    </location>
</feature>
<evidence type="ECO:0000256" key="1">
    <source>
        <dbReference type="SAM" id="Phobius"/>
    </source>
</evidence>
<keyword evidence="3" id="KW-1185">Reference proteome</keyword>
<dbReference type="OrthoDB" id="1104719at2759"/>
<keyword evidence="1" id="KW-0812">Transmembrane</keyword>